<reference evidence="2" key="2">
    <citation type="submission" date="2020-09" db="EMBL/GenBank/DDBJ databases">
        <authorList>
            <person name="Sun Q."/>
            <person name="Zhou Y."/>
        </authorList>
    </citation>
    <scope>NUCLEOTIDE SEQUENCE</scope>
    <source>
        <strain evidence="2">CGMCC 1.15330</strain>
    </source>
</reference>
<feature type="region of interest" description="Disordered" evidence="1">
    <location>
        <begin position="75"/>
        <end position="122"/>
    </location>
</feature>
<dbReference type="RefSeq" id="WP_188659908.1">
    <property type="nucleotide sequence ID" value="NZ_BMIH01000004.1"/>
</dbReference>
<gene>
    <name evidence="2" type="ORF">GCM10011380_31360</name>
</gene>
<dbReference type="EMBL" id="BMIH01000004">
    <property type="protein sequence ID" value="GGB39566.1"/>
    <property type="molecule type" value="Genomic_DNA"/>
</dbReference>
<dbReference type="Proteomes" id="UP000623067">
    <property type="component" value="Unassembled WGS sequence"/>
</dbReference>
<comment type="caution">
    <text evidence="2">The sequence shown here is derived from an EMBL/GenBank/DDBJ whole genome shotgun (WGS) entry which is preliminary data.</text>
</comment>
<proteinExistence type="predicted"/>
<dbReference type="AlphaFoldDB" id="A0A916TCR1"/>
<reference evidence="2" key="1">
    <citation type="journal article" date="2014" name="Int. J. Syst. Evol. Microbiol.">
        <title>Complete genome sequence of Corynebacterium casei LMG S-19264T (=DSM 44701T), isolated from a smear-ripened cheese.</title>
        <authorList>
            <consortium name="US DOE Joint Genome Institute (JGI-PGF)"/>
            <person name="Walter F."/>
            <person name="Albersmeier A."/>
            <person name="Kalinowski J."/>
            <person name="Ruckert C."/>
        </authorList>
    </citation>
    <scope>NUCLEOTIDE SEQUENCE</scope>
    <source>
        <strain evidence="2">CGMCC 1.15330</strain>
    </source>
</reference>
<name>A0A916TCR1_9SPHN</name>
<sequence length="162" mass="18066">MGYIRKPLPDDMNVHAWSAADVMVLLAEQCGIPIRATIDLRLQALSDLFRSLAENDDGQGLDHLIVIDERAAEGPLEADGRAAPAREPRASPQRARRDAEQRAGEDRGRDQGRDVADRDRGAPCALTQEPAIVFEDADFTDYGREMNRTISLRPHGRSRFLY</sequence>
<protein>
    <submittedName>
        <fullName evidence="2">Uncharacterized protein</fullName>
    </submittedName>
</protein>
<organism evidence="2 3">
    <name type="scientific">Sphingomonas metalli</name>
    <dbReference type="NCBI Taxonomy" id="1779358"/>
    <lineage>
        <taxon>Bacteria</taxon>
        <taxon>Pseudomonadati</taxon>
        <taxon>Pseudomonadota</taxon>
        <taxon>Alphaproteobacteria</taxon>
        <taxon>Sphingomonadales</taxon>
        <taxon>Sphingomonadaceae</taxon>
        <taxon>Sphingomonas</taxon>
    </lineage>
</organism>
<keyword evidence="3" id="KW-1185">Reference proteome</keyword>
<accession>A0A916TCR1</accession>
<evidence type="ECO:0000313" key="3">
    <source>
        <dbReference type="Proteomes" id="UP000623067"/>
    </source>
</evidence>
<feature type="compositionally biased region" description="Basic and acidic residues" evidence="1">
    <location>
        <begin position="75"/>
        <end position="121"/>
    </location>
</feature>
<evidence type="ECO:0000313" key="2">
    <source>
        <dbReference type="EMBL" id="GGB39566.1"/>
    </source>
</evidence>
<evidence type="ECO:0000256" key="1">
    <source>
        <dbReference type="SAM" id="MobiDB-lite"/>
    </source>
</evidence>